<accession>M2TXX0</accession>
<evidence type="ECO:0000313" key="2">
    <source>
        <dbReference type="Proteomes" id="UP000016936"/>
    </source>
</evidence>
<reference evidence="1 2" key="1">
    <citation type="journal article" date="2012" name="PLoS Pathog.">
        <title>Diverse lifestyles and strategies of plant pathogenesis encoded in the genomes of eighteen Dothideomycetes fungi.</title>
        <authorList>
            <person name="Ohm R.A."/>
            <person name="Feau N."/>
            <person name="Henrissat B."/>
            <person name="Schoch C.L."/>
            <person name="Horwitz B.A."/>
            <person name="Barry K.W."/>
            <person name="Condon B.J."/>
            <person name="Copeland A.C."/>
            <person name="Dhillon B."/>
            <person name="Glaser F."/>
            <person name="Hesse C.N."/>
            <person name="Kosti I."/>
            <person name="LaButti K."/>
            <person name="Lindquist E.A."/>
            <person name="Lucas S."/>
            <person name="Salamov A.A."/>
            <person name="Bradshaw R.E."/>
            <person name="Ciuffetti L."/>
            <person name="Hamelin R.C."/>
            <person name="Kema G.H.J."/>
            <person name="Lawrence C."/>
            <person name="Scott J.A."/>
            <person name="Spatafora J.W."/>
            <person name="Turgeon B.G."/>
            <person name="de Wit P.J.G.M."/>
            <person name="Zhong S."/>
            <person name="Goodwin S.B."/>
            <person name="Grigoriev I.V."/>
        </authorList>
    </citation>
    <scope>NUCLEOTIDE SEQUENCE [LARGE SCALE GENOMIC DNA]</scope>
    <source>
        <strain evidence="2">C5 / ATCC 48332 / race O</strain>
    </source>
</reference>
<organism evidence="1 2">
    <name type="scientific">Cochliobolus heterostrophus (strain C5 / ATCC 48332 / race O)</name>
    <name type="common">Southern corn leaf blight fungus</name>
    <name type="synonym">Bipolaris maydis</name>
    <dbReference type="NCBI Taxonomy" id="701091"/>
    <lineage>
        <taxon>Eukaryota</taxon>
        <taxon>Fungi</taxon>
        <taxon>Dikarya</taxon>
        <taxon>Ascomycota</taxon>
        <taxon>Pezizomycotina</taxon>
        <taxon>Dothideomycetes</taxon>
        <taxon>Pleosporomycetidae</taxon>
        <taxon>Pleosporales</taxon>
        <taxon>Pleosporineae</taxon>
        <taxon>Pleosporaceae</taxon>
        <taxon>Bipolaris</taxon>
    </lineage>
</organism>
<sequence length="139" mass="16321">MTVKYTKTRSGLDFMHLTTANATWRTLDMPIVGYCSHRFDASAIICKRWGLWTTHHKTHERYTISSTGGCVIWWSVPLVSSNGGGGYFIVRMSFQSEDPIKADEMLVRRNQIAEGLWISDVQEQQERRRRQRRQKRQRE</sequence>
<dbReference type="HOGENOM" id="CLU_1844884_0_0_1"/>
<protein>
    <submittedName>
        <fullName evidence="1">Uncharacterized protein</fullName>
    </submittedName>
</protein>
<gene>
    <name evidence="1" type="ORF">COCHEDRAFT_1023827</name>
</gene>
<proteinExistence type="predicted"/>
<dbReference type="Proteomes" id="UP000016936">
    <property type="component" value="Unassembled WGS sequence"/>
</dbReference>
<evidence type="ECO:0000313" key="1">
    <source>
        <dbReference type="EMBL" id="EMD86566.1"/>
    </source>
</evidence>
<dbReference type="EMBL" id="KB445584">
    <property type="protein sequence ID" value="EMD86566.1"/>
    <property type="molecule type" value="Genomic_DNA"/>
</dbReference>
<dbReference type="AlphaFoldDB" id="M2TXX0"/>
<name>M2TXX0_COCH5</name>
<keyword evidence="2" id="KW-1185">Reference proteome</keyword>
<reference evidence="2" key="2">
    <citation type="journal article" date="2013" name="PLoS Genet.">
        <title>Comparative genome structure, secondary metabolite, and effector coding capacity across Cochliobolus pathogens.</title>
        <authorList>
            <person name="Condon B.J."/>
            <person name="Leng Y."/>
            <person name="Wu D."/>
            <person name="Bushley K.E."/>
            <person name="Ohm R.A."/>
            <person name="Otillar R."/>
            <person name="Martin J."/>
            <person name="Schackwitz W."/>
            <person name="Grimwood J."/>
            <person name="MohdZainudin N."/>
            <person name="Xue C."/>
            <person name="Wang R."/>
            <person name="Manning V.A."/>
            <person name="Dhillon B."/>
            <person name="Tu Z.J."/>
            <person name="Steffenson B.J."/>
            <person name="Salamov A."/>
            <person name="Sun H."/>
            <person name="Lowry S."/>
            <person name="LaButti K."/>
            <person name="Han J."/>
            <person name="Copeland A."/>
            <person name="Lindquist E."/>
            <person name="Barry K."/>
            <person name="Schmutz J."/>
            <person name="Baker S.E."/>
            <person name="Ciuffetti L.M."/>
            <person name="Grigoriev I.V."/>
            <person name="Zhong S."/>
            <person name="Turgeon B.G."/>
        </authorList>
    </citation>
    <scope>NUCLEOTIDE SEQUENCE [LARGE SCALE GENOMIC DNA]</scope>
    <source>
        <strain evidence="2">C5 / ATCC 48332 / race O</strain>
    </source>
</reference>